<evidence type="ECO:0000313" key="1">
    <source>
        <dbReference type="EMBL" id="GAA5513680.1"/>
    </source>
</evidence>
<dbReference type="EMBL" id="BAABRP010000009">
    <property type="protein sequence ID" value="GAA5513680.1"/>
    <property type="molecule type" value="Genomic_DNA"/>
</dbReference>
<keyword evidence="2" id="KW-1185">Reference proteome</keyword>
<gene>
    <name evidence="1" type="ORF">Dcar01_02424</name>
</gene>
<proteinExistence type="predicted"/>
<name>A0ABP9WB40_9DEIO</name>
<sequence length="84" mass="9053">MQDTALTLTTVDGRTWQHVPAPFPSPAGMLSMEFRCGSRRATLFKGRGWPVARFVTPSQKRLPVAGLNLPDATVDSNGNVEVAA</sequence>
<protein>
    <submittedName>
        <fullName evidence="1">Uncharacterized protein</fullName>
    </submittedName>
</protein>
<comment type="caution">
    <text evidence="1">The sequence shown here is derived from an EMBL/GenBank/DDBJ whole genome shotgun (WGS) entry which is preliminary data.</text>
</comment>
<dbReference type="RefSeq" id="WP_345465480.1">
    <property type="nucleotide sequence ID" value="NZ_BAABRP010000009.1"/>
</dbReference>
<reference evidence="1 2" key="1">
    <citation type="submission" date="2024-02" db="EMBL/GenBank/DDBJ databases">
        <title>Deinococcus carri NBRC 110142.</title>
        <authorList>
            <person name="Ichikawa N."/>
            <person name="Katano-Makiyama Y."/>
            <person name="Hidaka K."/>
        </authorList>
    </citation>
    <scope>NUCLEOTIDE SEQUENCE [LARGE SCALE GENOMIC DNA]</scope>
    <source>
        <strain evidence="1 2">NBRC 110142</strain>
    </source>
</reference>
<evidence type="ECO:0000313" key="2">
    <source>
        <dbReference type="Proteomes" id="UP001401887"/>
    </source>
</evidence>
<accession>A0ABP9WB40</accession>
<dbReference type="Proteomes" id="UP001401887">
    <property type="component" value="Unassembled WGS sequence"/>
</dbReference>
<organism evidence="1 2">
    <name type="scientific">Deinococcus carri</name>
    <dbReference type="NCBI Taxonomy" id="1211323"/>
    <lineage>
        <taxon>Bacteria</taxon>
        <taxon>Thermotogati</taxon>
        <taxon>Deinococcota</taxon>
        <taxon>Deinococci</taxon>
        <taxon>Deinococcales</taxon>
        <taxon>Deinococcaceae</taxon>
        <taxon>Deinococcus</taxon>
    </lineage>
</organism>